<dbReference type="Proteomes" id="UP000182658">
    <property type="component" value="Unassembled WGS sequence"/>
</dbReference>
<feature type="region of interest" description="Disordered" evidence="2">
    <location>
        <begin position="228"/>
        <end position="269"/>
    </location>
</feature>
<dbReference type="InterPro" id="IPR016197">
    <property type="entry name" value="Chromo-like_dom_sf"/>
</dbReference>
<dbReference type="EMBL" id="KV875098">
    <property type="protein sequence ID" value="OIW29297.1"/>
    <property type="molecule type" value="Genomic_DNA"/>
</dbReference>
<evidence type="ECO:0000313" key="5">
    <source>
        <dbReference type="Proteomes" id="UP000182658"/>
    </source>
</evidence>
<comment type="subunit">
    <text evidence="1">Component of the NuA4 histone acetyltransferase complex.</text>
</comment>
<evidence type="ECO:0000259" key="3">
    <source>
        <dbReference type="PROSITE" id="PS50013"/>
    </source>
</evidence>
<dbReference type="PROSITE" id="PS50013">
    <property type="entry name" value="CHROMO_2"/>
    <property type="match status" value="1"/>
</dbReference>
<dbReference type="InterPro" id="IPR000953">
    <property type="entry name" value="Chromo/chromo_shadow_dom"/>
</dbReference>
<keyword evidence="5" id="KW-1185">Reference proteome</keyword>
<proteinExistence type="predicted"/>
<feature type="compositionally biased region" description="Basic and acidic residues" evidence="2">
    <location>
        <begin position="248"/>
        <end position="257"/>
    </location>
</feature>
<dbReference type="SUPFAM" id="SSF54160">
    <property type="entry name" value="Chromo domain-like"/>
    <property type="match status" value="1"/>
</dbReference>
<evidence type="ECO:0000256" key="1">
    <source>
        <dbReference type="ARBA" id="ARBA00011353"/>
    </source>
</evidence>
<feature type="compositionally biased region" description="Polar residues" evidence="2">
    <location>
        <begin position="86"/>
        <end position="104"/>
    </location>
</feature>
<dbReference type="STRING" id="1408157.A0A1J7J7P0"/>
<name>A0A1J7J7P0_9PEZI</name>
<dbReference type="InParanoid" id="A0A1J7J7P0"/>
<feature type="compositionally biased region" description="Basic residues" evidence="2">
    <location>
        <begin position="238"/>
        <end position="247"/>
    </location>
</feature>
<feature type="region of interest" description="Disordered" evidence="2">
    <location>
        <begin position="1"/>
        <end position="163"/>
    </location>
</feature>
<evidence type="ECO:0000256" key="2">
    <source>
        <dbReference type="SAM" id="MobiDB-lite"/>
    </source>
</evidence>
<dbReference type="GO" id="GO:0006338">
    <property type="term" value="P:chromatin remodeling"/>
    <property type="evidence" value="ECO:0007669"/>
    <property type="project" value="UniProtKB-ARBA"/>
</dbReference>
<dbReference type="AlphaFoldDB" id="A0A1J7J7P0"/>
<reference evidence="4 5" key="1">
    <citation type="submission" date="2016-10" db="EMBL/GenBank/DDBJ databases">
        <title>Draft genome sequence of Coniochaeta ligniaria NRRL30616, a lignocellulolytic fungus for bioabatement of inhibitors in plant biomass hydrolysates.</title>
        <authorList>
            <consortium name="DOE Joint Genome Institute"/>
            <person name="Jimenez D.J."/>
            <person name="Hector R.E."/>
            <person name="Riley R."/>
            <person name="Sun H."/>
            <person name="Grigoriev I.V."/>
            <person name="Van Elsas J.D."/>
            <person name="Nichols N.N."/>
        </authorList>
    </citation>
    <scope>NUCLEOTIDE SEQUENCE [LARGE SCALE GENOMIC DNA]</scope>
    <source>
        <strain evidence="4 5">NRRL 30616</strain>
    </source>
</reference>
<gene>
    <name evidence="4" type="ORF">CONLIGDRAFT_715660</name>
</gene>
<sequence>MAMDTRSPPVFRYNSYSPENTTSTSTTSRSGSTENPTVAAVASTLASLSDKLSSTKKRQRALSEEFGHVRKRHIPSTPYVGALISTKGNDSAPASQTTRSTAQRDSGFHEDAEDTQETEVQDKRATEPSSQLDDSGFHDAVSDIEPDDDHPETIPSIERSEGLGQTAVLAITAADEAPRATEGTQTDDEFHDALDQDEGDALTTTSEMSIVVSSARNDTSERTIVVSPARHNEEHAIHVKHSKKARGHGGDRDGARDPKHRASVGHRNDALDNLQPSIVVSGPSHGQEQVIHVQSPKAARSGGHADPNQDDKEYVVLRVASHRLTAGADVELLVYWESPHDDGPTWELEENLQANALDAVVDYWATVFGERLSVRPYEVFAVTGHEWLRKGKAKAQCLHLEVEWLGYKERTMEPWRRFAEDQPELVEEYFESIGGRPRKP</sequence>
<accession>A0A1J7J7P0</accession>
<dbReference type="Gene3D" id="2.40.50.40">
    <property type="match status" value="1"/>
</dbReference>
<dbReference type="OrthoDB" id="433924at2759"/>
<feature type="compositionally biased region" description="Low complexity" evidence="2">
    <location>
        <begin position="15"/>
        <end position="49"/>
    </location>
</feature>
<protein>
    <recommendedName>
        <fullName evidence="3">Chromo domain-containing protein</fullName>
    </recommendedName>
</protein>
<evidence type="ECO:0000313" key="4">
    <source>
        <dbReference type="EMBL" id="OIW29297.1"/>
    </source>
</evidence>
<organism evidence="4 5">
    <name type="scientific">Coniochaeta ligniaria NRRL 30616</name>
    <dbReference type="NCBI Taxonomy" id="1408157"/>
    <lineage>
        <taxon>Eukaryota</taxon>
        <taxon>Fungi</taxon>
        <taxon>Dikarya</taxon>
        <taxon>Ascomycota</taxon>
        <taxon>Pezizomycotina</taxon>
        <taxon>Sordariomycetes</taxon>
        <taxon>Sordariomycetidae</taxon>
        <taxon>Coniochaetales</taxon>
        <taxon>Coniochaetaceae</taxon>
        <taxon>Coniochaeta</taxon>
    </lineage>
</organism>
<feature type="domain" description="Chromo" evidence="3">
    <location>
        <begin position="314"/>
        <end position="363"/>
    </location>
</feature>